<dbReference type="PANTHER" id="PTHR12934">
    <property type="entry name" value="50S RIBOSOMAL PROTEIN L15"/>
    <property type="match status" value="1"/>
</dbReference>
<organism evidence="6 7">
    <name type="scientific">Ascoidea rubescens DSM 1968</name>
    <dbReference type="NCBI Taxonomy" id="1344418"/>
    <lineage>
        <taxon>Eukaryota</taxon>
        <taxon>Fungi</taxon>
        <taxon>Dikarya</taxon>
        <taxon>Ascomycota</taxon>
        <taxon>Saccharomycotina</taxon>
        <taxon>Saccharomycetes</taxon>
        <taxon>Ascoideaceae</taxon>
        <taxon>Ascoidea</taxon>
    </lineage>
</organism>
<gene>
    <name evidence="6" type="ORF">ASCRUDRAFT_6303</name>
</gene>
<dbReference type="Pfam" id="PF00828">
    <property type="entry name" value="Ribosomal_L27A"/>
    <property type="match status" value="1"/>
</dbReference>
<evidence type="ECO:0000259" key="5">
    <source>
        <dbReference type="Pfam" id="PF00828"/>
    </source>
</evidence>
<dbReference type="GO" id="GO:0005762">
    <property type="term" value="C:mitochondrial large ribosomal subunit"/>
    <property type="evidence" value="ECO:0007669"/>
    <property type="project" value="EnsemblFungi"/>
</dbReference>
<sequence>MSLYVPVEVLSCIKGFFVASRKLSLLSNLTPSKNSTRKFKRVGRGPGSGRGKTSTRGQKGQKARGSVQPWFEGGQTPITRLFRKIGFKTNKLKLDELNLERIQHFYLDGRLSPFLENNKVLDMRGMKQIGLITSSIRAGIKIIGRGKEEFSVPNLRIEANRASKDAVAAIEKCGGDFTARYFTPSYLRSHLNPNKYLEKYGRLPLPPRPTKQKDIDYYSDMENRGYLIKENDPYLKLVRGAASTSRSTASTKKTALESQAKEIKAQSKPIAAHKSNLINLQQYLRMQ</sequence>
<evidence type="ECO:0000256" key="4">
    <source>
        <dbReference type="SAM" id="MobiDB-lite"/>
    </source>
</evidence>
<dbReference type="SUPFAM" id="SSF52080">
    <property type="entry name" value="Ribosomal proteins L15p and L18e"/>
    <property type="match status" value="1"/>
</dbReference>
<dbReference type="InterPro" id="IPR036227">
    <property type="entry name" value="Ribosomal_uL15/eL18_sf"/>
</dbReference>
<dbReference type="InterPro" id="IPR021131">
    <property type="entry name" value="Ribosomal_uL15/eL18"/>
</dbReference>
<dbReference type="GO" id="GO:0003735">
    <property type="term" value="F:structural constituent of ribosome"/>
    <property type="evidence" value="ECO:0007669"/>
    <property type="project" value="EnsemblFungi"/>
</dbReference>
<evidence type="ECO:0000313" key="7">
    <source>
        <dbReference type="Proteomes" id="UP000095038"/>
    </source>
</evidence>
<dbReference type="RefSeq" id="XP_020050800.1">
    <property type="nucleotide sequence ID" value="XM_020191321.1"/>
</dbReference>
<keyword evidence="7" id="KW-1185">Reference proteome</keyword>
<dbReference type="HAMAP" id="MF_01341">
    <property type="entry name" value="Ribosomal_uL15"/>
    <property type="match status" value="1"/>
</dbReference>
<dbReference type="Gene3D" id="3.100.10.10">
    <property type="match status" value="1"/>
</dbReference>
<evidence type="ECO:0000256" key="1">
    <source>
        <dbReference type="ARBA" id="ARBA00007320"/>
    </source>
</evidence>
<dbReference type="PANTHER" id="PTHR12934:SF11">
    <property type="entry name" value="LARGE RIBOSOMAL SUBUNIT PROTEIN UL15M"/>
    <property type="match status" value="1"/>
</dbReference>
<feature type="domain" description="Large ribosomal subunit protein uL15/eL18" evidence="5">
    <location>
        <begin position="96"/>
        <end position="177"/>
    </location>
</feature>
<reference evidence="7" key="1">
    <citation type="submission" date="2016-05" db="EMBL/GenBank/DDBJ databases">
        <title>Comparative genomics of biotechnologically important yeasts.</title>
        <authorList>
            <consortium name="DOE Joint Genome Institute"/>
            <person name="Riley R."/>
            <person name="Haridas S."/>
            <person name="Wolfe K.H."/>
            <person name="Lopes M.R."/>
            <person name="Hittinger C.T."/>
            <person name="Goker M."/>
            <person name="Salamov A."/>
            <person name="Wisecaver J."/>
            <person name="Long T.M."/>
            <person name="Aerts A.L."/>
            <person name="Barry K."/>
            <person name="Choi C."/>
            <person name="Clum A."/>
            <person name="Coughlan A.Y."/>
            <person name="Deshpande S."/>
            <person name="Douglass A.P."/>
            <person name="Hanson S.J."/>
            <person name="Klenk H.-P."/>
            <person name="Labutti K."/>
            <person name="Lapidus A."/>
            <person name="Lindquist E."/>
            <person name="Lipzen A."/>
            <person name="Meier-Kolthoff J.P."/>
            <person name="Ohm R.A."/>
            <person name="Otillar R.P."/>
            <person name="Pangilinan J."/>
            <person name="Peng Y."/>
            <person name="Rokas A."/>
            <person name="Rosa C.A."/>
            <person name="Scheuner C."/>
            <person name="Sibirny A.A."/>
            <person name="Slot J.C."/>
            <person name="Stielow J.B."/>
            <person name="Sun H."/>
            <person name="Kurtzman C.P."/>
            <person name="Blackwell M."/>
            <person name="Grigoriev I.V."/>
            <person name="Jeffries T.W."/>
        </authorList>
    </citation>
    <scope>NUCLEOTIDE SEQUENCE [LARGE SCALE GENOMIC DNA]</scope>
    <source>
        <strain evidence="7">DSM 1968</strain>
    </source>
</reference>
<feature type="region of interest" description="Disordered" evidence="4">
    <location>
        <begin position="35"/>
        <end position="69"/>
    </location>
</feature>
<dbReference type="FunCoup" id="A0A1D2VSA8">
    <property type="interactions" value="624"/>
</dbReference>
<evidence type="ECO:0000256" key="3">
    <source>
        <dbReference type="ARBA" id="ARBA00023274"/>
    </source>
</evidence>
<protein>
    <submittedName>
        <fullName evidence="6">Ribosomal protein L15</fullName>
    </submittedName>
</protein>
<dbReference type="OrthoDB" id="361383at2759"/>
<dbReference type="AlphaFoldDB" id="A0A1D2VSA8"/>
<keyword evidence="2 6" id="KW-0689">Ribosomal protein</keyword>
<dbReference type="NCBIfam" id="TIGR01071">
    <property type="entry name" value="rplO_bact"/>
    <property type="match status" value="1"/>
</dbReference>
<dbReference type="EMBL" id="KV454475">
    <property type="protein sequence ID" value="ODV64493.1"/>
    <property type="molecule type" value="Genomic_DNA"/>
</dbReference>
<dbReference type="GeneID" id="30964957"/>
<dbReference type="Proteomes" id="UP000095038">
    <property type="component" value="Unassembled WGS sequence"/>
</dbReference>
<dbReference type="STRING" id="1344418.A0A1D2VSA8"/>
<dbReference type="GO" id="GO:0006412">
    <property type="term" value="P:translation"/>
    <property type="evidence" value="ECO:0007669"/>
    <property type="project" value="InterPro"/>
</dbReference>
<evidence type="ECO:0000313" key="6">
    <source>
        <dbReference type="EMBL" id="ODV64493.1"/>
    </source>
</evidence>
<dbReference type="InterPro" id="IPR005749">
    <property type="entry name" value="Ribosomal_uL15_bac-type"/>
</dbReference>
<evidence type="ECO:0000256" key="2">
    <source>
        <dbReference type="ARBA" id="ARBA00022980"/>
    </source>
</evidence>
<dbReference type="InterPro" id="IPR030878">
    <property type="entry name" value="Ribosomal_uL15"/>
</dbReference>
<keyword evidence="3" id="KW-0687">Ribonucleoprotein</keyword>
<name>A0A1D2VSA8_9ASCO</name>
<dbReference type="InParanoid" id="A0A1D2VSA8"/>
<comment type="similarity">
    <text evidence="1">Belongs to the universal ribosomal protein uL15 family.</text>
</comment>
<proteinExistence type="inferred from homology"/>
<accession>A0A1D2VSA8</accession>